<organism evidence="2 3">
    <name type="scientific">Ectocarpus siliculosus</name>
    <name type="common">Brown alga</name>
    <name type="synonym">Conferva siliculosa</name>
    <dbReference type="NCBI Taxonomy" id="2880"/>
    <lineage>
        <taxon>Eukaryota</taxon>
        <taxon>Sar</taxon>
        <taxon>Stramenopiles</taxon>
        <taxon>Ochrophyta</taxon>
        <taxon>PX clade</taxon>
        <taxon>Phaeophyceae</taxon>
        <taxon>Ectocarpales</taxon>
        <taxon>Ectocarpaceae</taxon>
        <taxon>Ectocarpus</taxon>
    </lineage>
</organism>
<feature type="region of interest" description="Disordered" evidence="1">
    <location>
        <begin position="1163"/>
        <end position="1220"/>
    </location>
</feature>
<dbReference type="EMBL" id="FN648813">
    <property type="protein sequence ID" value="CBJ33764.1"/>
    <property type="molecule type" value="Genomic_DNA"/>
</dbReference>
<dbReference type="OrthoDB" id="10402377at2759"/>
<feature type="compositionally biased region" description="Basic and acidic residues" evidence="1">
    <location>
        <begin position="245"/>
        <end position="254"/>
    </location>
</feature>
<feature type="region of interest" description="Disordered" evidence="1">
    <location>
        <begin position="1408"/>
        <end position="1427"/>
    </location>
</feature>
<dbReference type="Proteomes" id="UP000002630">
    <property type="component" value="Linkage Group LG28"/>
</dbReference>
<feature type="compositionally biased region" description="Gly residues" evidence="1">
    <location>
        <begin position="1211"/>
        <end position="1220"/>
    </location>
</feature>
<evidence type="ECO:0000313" key="3">
    <source>
        <dbReference type="Proteomes" id="UP000002630"/>
    </source>
</evidence>
<dbReference type="PANTHER" id="PTHR40903">
    <property type="entry name" value="GLYCINE-RICH CELL WALL STRUCTURAL PROTEIN 1-LIKE"/>
    <property type="match status" value="1"/>
</dbReference>
<evidence type="ECO:0000256" key="1">
    <source>
        <dbReference type="SAM" id="MobiDB-lite"/>
    </source>
</evidence>
<dbReference type="EMBL" id="FN649753">
    <property type="protein sequence ID" value="CBJ33764.1"/>
    <property type="molecule type" value="Genomic_DNA"/>
</dbReference>
<proteinExistence type="predicted"/>
<feature type="region of interest" description="Disordered" evidence="1">
    <location>
        <begin position="225"/>
        <end position="255"/>
    </location>
</feature>
<dbReference type="InParanoid" id="D7G501"/>
<accession>D7G501</accession>
<reference evidence="2 3" key="1">
    <citation type="journal article" date="2010" name="Nature">
        <title>The Ectocarpus genome and the independent evolution of multicellularity in brown algae.</title>
        <authorList>
            <person name="Cock J.M."/>
            <person name="Sterck L."/>
            <person name="Rouze P."/>
            <person name="Scornet D."/>
            <person name="Allen A.E."/>
            <person name="Amoutzias G."/>
            <person name="Anthouard V."/>
            <person name="Artiguenave F."/>
            <person name="Aury J.M."/>
            <person name="Badger J.H."/>
            <person name="Beszteri B."/>
            <person name="Billiau K."/>
            <person name="Bonnet E."/>
            <person name="Bothwell J.H."/>
            <person name="Bowler C."/>
            <person name="Boyen C."/>
            <person name="Brownlee C."/>
            <person name="Carrano C.J."/>
            <person name="Charrier B."/>
            <person name="Cho G.Y."/>
            <person name="Coelho S.M."/>
            <person name="Collen J."/>
            <person name="Corre E."/>
            <person name="Da Silva C."/>
            <person name="Delage L."/>
            <person name="Delaroque N."/>
            <person name="Dittami S.M."/>
            <person name="Doulbeau S."/>
            <person name="Elias M."/>
            <person name="Farnham G."/>
            <person name="Gachon C.M."/>
            <person name="Gschloessl B."/>
            <person name="Heesch S."/>
            <person name="Jabbari K."/>
            <person name="Jubin C."/>
            <person name="Kawai H."/>
            <person name="Kimura K."/>
            <person name="Kloareg B."/>
            <person name="Kupper F.C."/>
            <person name="Lang D."/>
            <person name="Le Bail A."/>
            <person name="Leblanc C."/>
            <person name="Lerouge P."/>
            <person name="Lohr M."/>
            <person name="Lopez P.J."/>
            <person name="Martens C."/>
            <person name="Maumus F."/>
            <person name="Michel G."/>
            <person name="Miranda-Saavedra D."/>
            <person name="Morales J."/>
            <person name="Moreau H."/>
            <person name="Motomura T."/>
            <person name="Nagasato C."/>
            <person name="Napoli C.A."/>
            <person name="Nelson D.R."/>
            <person name="Nyvall-Collen P."/>
            <person name="Peters A.F."/>
            <person name="Pommier C."/>
            <person name="Potin P."/>
            <person name="Poulain J."/>
            <person name="Quesneville H."/>
            <person name="Read B."/>
            <person name="Rensing S.A."/>
            <person name="Ritter A."/>
            <person name="Rousvoal S."/>
            <person name="Samanta M."/>
            <person name="Samson G."/>
            <person name="Schroeder D.C."/>
            <person name="Segurens B."/>
            <person name="Strittmatter M."/>
            <person name="Tonon T."/>
            <person name="Tregear J.W."/>
            <person name="Valentin K."/>
            <person name="von Dassow P."/>
            <person name="Yamagishi T."/>
            <person name="Van de Peer Y."/>
            <person name="Wincker P."/>
        </authorList>
    </citation>
    <scope>NUCLEOTIDE SEQUENCE [LARGE SCALE GENOMIC DNA]</scope>
    <source>
        <strain evidence="3">Ec32 / CCAP1310/4</strain>
    </source>
</reference>
<protein>
    <submittedName>
        <fullName evidence="2">Uncharacterized protein</fullName>
    </submittedName>
</protein>
<name>D7G501_ECTSI</name>
<keyword evidence="3" id="KW-1185">Reference proteome</keyword>
<evidence type="ECO:0000313" key="2">
    <source>
        <dbReference type="EMBL" id="CBJ33764.1"/>
    </source>
</evidence>
<feature type="compositionally biased region" description="Gly residues" evidence="1">
    <location>
        <begin position="403"/>
        <end position="412"/>
    </location>
</feature>
<gene>
    <name evidence="2" type="ORF">Esi_0595_0008</name>
</gene>
<dbReference type="PANTHER" id="PTHR40903:SF1">
    <property type="entry name" value="HYPHALLY REGULATED CELL WALL PROTEIN 3"/>
    <property type="match status" value="1"/>
</dbReference>
<feature type="region of interest" description="Disordered" evidence="1">
    <location>
        <begin position="737"/>
        <end position="821"/>
    </location>
</feature>
<feature type="region of interest" description="Disordered" evidence="1">
    <location>
        <begin position="401"/>
        <end position="436"/>
    </location>
</feature>
<feature type="compositionally biased region" description="Gly residues" evidence="1">
    <location>
        <begin position="771"/>
        <end position="814"/>
    </location>
</feature>
<feature type="compositionally biased region" description="Acidic residues" evidence="1">
    <location>
        <begin position="1163"/>
        <end position="1173"/>
    </location>
</feature>
<feature type="region of interest" description="Disordered" evidence="1">
    <location>
        <begin position="119"/>
        <end position="140"/>
    </location>
</feature>
<feature type="compositionally biased region" description="Basic and acidic residues" evidence="1">
    <location>
        <begin position="760"/>
        <end position="770"/>
    </location>
</feature>
<sequence length="1427" mass="146452">MMLCVDHCAGRLTRPLEELGSTCKQSVDSSSAEVEQAAVQLVSSLPEETLCKVLANRERVRDWIHDFFSSLPKLCDDPSNIVAAAAFSAIEALLREHPLCETAVDKEVRGFWGLESDVQPEGKGGVKEGRGSRGTPGGMFGGHKQAFPLQHVGEIVLRSALPRIRRLLHRQSRMVVDGEPQTAAPAMRACASVMVAALRLSTSPSGKPIENPLLQNPTSVDFLGVKKSALGSGPSGNDAGAEGSTGKEEEKDLDATLPPKDLAEEWLRARLGGILEGGRGGDALLVETAAWATLRVLHTVAMGPLRVSFAPRVAEAFLRVLVAGKAATPKHLWPSLHAGHQEVAAGAALALRLASPSATAALAPHVLAAAERVPQPRQRLALLADVFFLLLVRPGRNGRAPCVGGGSGSGGGERNDDRQGGEGGTGSSRTGAPREGPKMLASVLDEEWFEQLVSDSPGRSARRLLFREEAVAVLVTTCAQVLAAGVVAALSPAAEKAAAVGIGNLARSCDSRCRATAARSDTSEGHKNGSSVGNGNANFAASVSAAAAARAAAAAKKGRWSDLETWLDCSLTALEAFTRCVNWNSKTGYVGGLAYVRLLSLVLRLLCPLTAAPADSGDDRDSASTADRVLLGGRSYGGDGKGGVDVGVALDDDSTAGGGRGRLAWARQRLAHVVDDLMWRLREGLPGRDIRLRLLQATCTHVGLSAVVSGDVGVTEDSANELVSVLQGELGELDAQAGFSTQPRPARAATSGGDEPGDGDDGHRGTDAHAGRGGGSSGSPAAGGGGGGGGGAAAPQGQGGDDGGAGREAGGGGQWESISSISGRTGSLTDVMAHELVIGCLVRLALVTEGETAHEVMSVLEHERGRARARERLGRGAVGPMEEIVAKGIRALQLLVFPSTSPKVADGSPEAVLLKRLVRTMDLGWHAVVQPDERALTGSSAELFDHEVHAFPNLHRRLRRLLCGGIGVDTASTDERPSTGSGDFPGDLEAGAAAVITPFEAHAWEEEAPQAQLNGGSDPVVVTASHIVYHGDSGTGGGACGATGGGGRALGPTTLAALAFAGVDGDAASPGTIPGLVGKVASRAVTLRIRVFNATNTRLHGFSIRLSFGQGGEAVGMGGGGRVESAVQEVLMPSAAHTLEVPVTPLDVLTDVIVHVSVVFPDTEPESEFESEGTAELLGVESTEKGRGGDSGGGGSNALSGFGQNQPSFDGGAGDTGVDGGGSGSVTVILQAGSYRVPAEAFLGPPERAAATWVGFQNVWCGLAYVTAIPVESARHLPRAITAAAGHEHAAMSLRTASGVRLAMMPVSSRGGGGRGCDDARSAAAVECPVGNTDYAVSSAWVFQAWDGTPVLCALTVMKAPFSLLQASGGGGKGRGGGGEQPSWYGRLERAGVFATDAANFKPLARVLRDQQRVDTTQPATAQPERA</sequence>